<dbReference type="AlphaFoldDB" id="A0A3D8YBF0"/>
<gene>
    <name evidence="1" type="ORF">DSL64_12950</name>
</gene>
<proteinExistence type="predicted"/>
<dbReference type="Pfam" id="PF26421">
    <property type="entry name" value="Avidin_like"/>
    <property type="match status" value="1"/>
</dbReference>
<keyword evidence="2" id="KW-1185">Reference proteome</keyword>
<evidence type="ECO:0000313" key="1">
    <source>
        <dbReference type="EMBL" id="REA61347.1"/>
    </source>
</evidence>
<organism evidence="1 2">
    <name type="scientific">Dyadobacter luteus</name>
    <dbReference type="NCBI Taxonomy" id="2259619"/>
    <lineage>
        <taxon>Bacteria</taxon>
        <taxon>Pseudomonadati</taxon>
        <taxon>Bacteroidota</taxon>
        <taxon>Cytophagia</taxon>
        <taxon>Cytophagales</taxon>
        <taxon>Spirosomataceae</taxon>
        <taxon>Dyadobacter</taxon>
    </lineage>
</organism>
<sequence length="113" mass="12667">MKINYDNKVFNPVSNSENGEVDLSMQFVYKQTGNIVTSTYSGGRIVSGQLIALVNEDGGLDMRYHQINTKGEMMTGICISTPELLPNGKIRLYEKWRWTSGDLSEGESVLEEQ</sequence>
<protein>
    <submittedName>
        <fullName evidence="1">N-acetylglutamate synthase</fullName>
    </submittedName>
</protein>
<dbReference type="EMBL" id="QNUL01000008">
    <property type="protein sequence ID" value="REA61347.1"/>
    <property type="molecule type" value="Genomic_DNA"/>
</dbReference>
<dbReference type="Proteomes" id="UP000256373">
    <property type="component" value="Unassembled WGS sequence"/>
</dbReference>
<evidence type="ECO:0000313" key="2">
    <source>
        <dbReference type="Proteomes" id="UP000256373"/>
    </source>
</evidence>
<dbReference type="InterPro" id="IPR058595">
    <property type="entry name" value="Avidin-like"/>
</dbReference>
<dbReference type="OrthoDB" id="5684515at2"/>
<dbReference type="RefSeq" id="WP_115831320.1">
    <property type="nucleotide sequence ID" value="NZ_QNUL01000008.1"/>
</dbReference>
<comment type="caution">
    <text evidence="1">The sequence shown here is derived from an EMBL/GenBank/DDBJ whole genome shotgun (WGS) entry which is preliminary data.</text>
</comment>
<accession>A0A3D8YBF0</accession>
<name>A0A3D8YBF0_9BACT</name>
<reference evidence="1 2" key="1">
    <citation type="submission" date="2018-07" db="EMBL/GenBank/DDBJ databases">
        <title>Dyadobacter roseus sp. nov., isolated from rose rhizosphere soil.</title>
        <authorList>
            <person name="Chen L."/>
        </authorList>
    </citation>
    <scope>NUCLEOTIDE SEQUENCE [LARGE SCALE GENOMIC DNA]</scope>
    <source>
        <strain evidence="1 2">RS19</strain>
    </source>
</reference>